<dbReference type="GO" id="GO:0030288">
    <property type="term" value="C:outer membrane-bounded periplasmic space"/>
    <property type="evidence" value="ECO:0007669"/>
    <property type="project" value="TreeGrafter"/>
</dbReference>
<dbReference type="GO" id="GO:0022857">
    <property type="term" value="F:transmembrane transporter activity"/>
    <property type="evidence" value="ECO:0007669"/>
    <property type="project" value="InterPro"/>
</dbReference>
<dbReference type="InterPro" id="IPR021782">
    <property type="entry name" value="DUF3347"/>
</dbReference>
<dbReference type="EMBL" id="QVID01000001">
    <property type="protein sequence ID" value="RFN59945.1"/>
    <property type="molecule type" value="Genomic_DNA"/>
</dbReference>
<evidence type="ECO:0000256" key="2">
    <source>
        <dbReference type="ARBA" id="ARBA00022448"/>
    </source>
</evidence>
<dbReference type="GO" id="GO:0060003">
    <property type="term" value="P:copper ion export"/>
    <property type="evidence" value="ECO:0007669"/>
    <property type="project" value="TreeGrafter"/>
</dbReference>
<feature type="domain" description="CusB-like barrel-sandwich hybrid" evidence="7">
    <location>
        <begin position="138"/>
        <end position="249"/>
    </location>
</feature>
<dbReference type="InterPro" id="IPR058649">
    <property type="entry name" value="CzcB_C"/>
</dbReference>
<dbReference type="Proteomes" id="UP000261082">
    <property type="component" value="Unassembled WGS sequence"/>
</dbReference>
<dbReference type="NCBIfam" id="TIGR01730">
    <property type="entry name" value="RND_mfp"/>
    <property type="match status" value="1"/>
</dbReference>
<dbReference type="Gene3D" id="6.10.140.730">
    <property type="match status" value="1"/>
</dbReference>
<proteinExistence type="inferred from homology"/>
<dbReference type="Pfam" id="PF25954">
    <property type="entry name" value="Beta-barrel_RND_2"/>
    <property type="match status" value="1"/>
</dbReference>
<feature type="domain" description="DUF3347" evidence="4">
    <location>
        <begin position="445"/>
        <end position="529"/>
    </location>
</feature>
<feature type="transmembrane region" description="Helical" evidence="3">
    <location>
        <begin position="5"/>
        <end position="23"/>
    </location>
</feature>
<comment type="similarity">
    <text evidence="1">Belongs to the membrane fusion protein (MFP) (TC 8.A.1) family.</text>
</comment>
<evidence type="ECO:0000259" key="4">
    <source>
        <dbReference type="Pfam" id="PF11827"/>
    </source>
</evidence>
<dbReference type="InterPro" id="IPR006143">
    <property type="entry name" value="RND_pump_MFP"/>
</dbReference>
<evidence type="ECO:0000256" key="1">
    <source>
        <dbReference type="ARBA" id="ARBA00009477"/>
    </source>
</evidence>
<dbReference type="Pfam" id="PF25919">
    <property type="entry name" value="BSH_CusB"/>
    <property type="match status" value="1"/>
</dbReference>
<dbReference type="InterPro" id="IPR058792">
    <property type="entry name" value="Beta-barrel_RND_2"/>
</dbReference>
<dbReference type="RefSeq" id="WP_117159005.1">
    <property type="nucleotide sequence ID" value="NZ_QVID01000001.1"/>
</dbReference>
<feature type="domain" description="CusB-like three alpha-helical bundle" evidence="6">
    <location>
        <begin position="168"/>
        <end position="216"/>
    </location>
</feature>
<comment type="caution">
    <text evidence="10">The sequence shown here is derived from an EMBL/GenBank/DDBJ whole genome shotgun (WGS) entry which is preliminary data.</text>
</comment>
<reference evidence="10 11" key="1">
    <citation type="journal article" date="2007" name="Int. J. Syst. Evol. Microbiol.">
        <title>Marixanthomonas ophiurae gen. nov., sp. nov., a marine bacterium of the family Flavobacteriaceae isolated from a deep-sea brittle star.</title>
        <authorList>
            <person name="Romanenko L.A."/>
            <person name="Uchino M."/>
            <person name="Frolova G.M."/>
            <person name="Mikhailov V.V."/>
        </authorList>
    </citation>
    <scope>NUCLEOTIDE SEQUENCE [LARGE SCALE GENOMIC DNA]</scope>
    <source>
        <strain evidence="10 11">KMM 3046</strain>
    </source>
</reference>
<dbReference type="GO" id="GO:0016020">
    <property type="term" value="C:membrane"/>
    <property type="evidence" value="ECO:0007669"/>
    <property type="project" value="InterPro"/>
</dbReference>
<dbReference type="GO" id="GO:0046914">
    <property type="term" value="F:transition metal ion binding"/>
    <property type="evidence" value="ECO:0007669"/>
    <property type="project" value="TreeGrafter"/>
</dbReference>
<dbReference type="InterPro" id="IPR045800">
    <property type="entry name" value="HMBD"/>
</dbReference>
<dbReference type="PANTHER" id="PTHR30097:SF4">
    <property type="entry name" value="SLR6042 PROTEIN"/>
    <property type="match status" value="1"/>
</dbReference>
<dbReference type="FunFam" id="2.40.30.170:FF:000010">
    <property type="entry name" value="Efflux RND transporter periplasmic adaptor subunit"/>
    <property type="match status" value="1"/>
</dbReference>
<accession>A0A3E1QCR6</accession>
<dbReference type="InterPro" id="IPR051909">
    <property type="entry name" value="MFP_Cation_Efflux"/>
</dbReference>
<evidence type="ECO:0000313" key="11">
    <source>
        <dbReference type="Proteomes" id="UP000261082"/>
    </source>
</evidence>
<keyword evidence="2" id="KW-0813">Transport</keyword>
<dbReference type="InterPro" id="IPR058791">
    <property type="entry name" value="3HB_CusB"/>
</dbReference>
<dbReference type="Pfam" id="PF11827">
    <property type="entry name" value="DUF3347"/>
    <property type="match status" value="1"/>
</dbReference>
<dbReference type="InterPro" id="IPR058790">
    <property type="entry name" value="BSH_CusB"/>
</dbReference>
<dbReference type="OrthoDB" id="9806939at2"/>
<evidence type="ECO:0000259" key="5">
    <source>
        <dbReference type="Pfam" id="PF19335"/>
    </source>
</evidence>
<name>A0A3E1QCR6_9FLAO</name>
<sequence length="578" mass="63241">MKKNIIYILIAVVGGLALGYVLFGSSSKTSENAVSAEGQNHDHSGETAADMWTCSMHPQIMQPEPGDCPICGMDLIPAESTSDGLAANQFTMTENAMALANVQTTTVGNAMNMEAGTVGLSGKIMENEEANAIQASYFDGRIERLYVNYKGQEVTKGQLLATIYAPKLVAAQQELITASSLKESQPALYKAVRNKLKLWKLSEKQINAIETSGTVRENFPLYATVSGTVSELLSAEGDYVKQGQPILRVSNLNTVWATFDVYENQISEINKGQKVTITTNAYPTKKFTATISFIDPVLNTQTRTVMVRATLNNKDNLLKPGMFVTGSIKGLDNLSGASQISVPSSAVLWTGERSLVYVKTDSEKSIFEMREVTLGAKSGDNYTITDGLVSGDEIVTNGTFTVDAAAQLQGKKSMMNQGKAEMKDEVETEMNMKLSESVQQQLKEVLPNYFTMKDAFVNSNAKKVSQFASELKAKIDTIDLTKLGTMEQSHITKSKKLLKTISENEDLETQRSHFVMLNRTIIPLFKNIEGLSKTAFIQKCPMANSNKGASWLSTEEEIRNPYYGEAMMTCGSVIDSIQ</sequence>
<feature type="domain" description="Heavy metal binding" evidence="5">
    <location>
        <begin position="52"/>
        <end position="78"/>
    </location>
</feature>
<evidence type="ECO:0000259" key="6">
    <source>
        <dbReference type="Pfam" id="PF25869"/>
    </source>
</evidence>
<dbReference type="Pfam" id="PF25869">
    <property type="entry name" value="3HB_CusB"/>
    <property type="match status" value="1"/>
</dbReference>
<keyword evidence="3" id="KW-0812">Transmembrane</keyword>
<evidence type="ECO:0000313" key="10">
    <source>
        <dbReference type="EMBL" id="RFN59945.1"/>
    </source>
</evidence>
<feature type="domain" description="CusB-like beta-barrel" evidence="8">
    <location>
        <begin position="254"/>
        <end position="329"/>
    </location>
</feature>
<dbReference type="Gene3D" id="2.40.420.20">
    <property type="match status" value="1"/>
</dbReference>
<feature type="domain" description="CzcB-like C-terminal circularly permuted SH3-like" evidence="9">
    <location>
        <begin position="340"/>
        <end position="402"/>
    </location>
</feature>
<dbReference type="Gene3D" id="2.40.30.170">
    <property type="match status" value="1"/>
</dbReference>
<evidence type="ECO:0000259" key="7">
    <source>
        <dbReference type="Pfam" id="PF25919"/>
    </source>
</evidence>
<dbReference type="SUPFAM" id="SSF111369">
    <property type="entry name" value="HlyD-like secretion proteins"/>
    <property type="match status" value="1"/>
</dbReference>
<dbReference type="Pfam" id="PF25975">
    <property type="entry name" value="CzcB_C"/>
    <property type="match status" value="1"/>
</dbReference>
<keyword evidence="3" id="KW-0472">Membrane</keyword>
<keyword evidence="11" id="KW-1185">Reference proteome</keyword>
<dbReference type="PANTHER" id="PTHR30097">
    <property type="entry name" value="CATION EFFLUX SYSTEM PROTEIN CUSB"/>
    <property type="match status" value="1"/>
</dbReference>
<dbReference type="AlphaFoldDB" id="A0A3E1QCR6"/>
<dbReference type="Pfam" id="PF19335">
    <property type="entry name" value="HMBD"/>
    <property type="match status" value="1"/>
</dbReference>
<protein>
    <submittedName>
        <fullName evidence="10">Efflux RND transporter periplasmic adaptor subunit</fullName>
    </submittedName>
</protein>
<organism evidence="10 11">
    <name type="scientific">Marixanthomonas ophiurae</name>
    <dbReference type="NCBI Taxonomy" id="387659"/>
    <lineage>
        <taxon>Bacteria</taxon>
        <taxon>Pseudomonadati</taxon>
        <taxon>Bacteroidota</taxon>
        <taxon>Flavobacteriia</taxon>
        <taxon>Flavobacteriales</taxon>
        <taxon>Flavobacteriaceae</taxon>
        <taxon>Marixanthomonas</taxon>
    </lineage>
</organism>
<evidence type="ECO:0000259" key="8">
    <source>
        <dbReference type="Pfam" id="PF25954"/>
    </source>
</evidence>
<evidence type="ECO:0000259" key="9">
    <source>
        <dbReference type="Pfam" id="PF25975"/>
    </source>
</evidence>
<gene>
    <name evidence="10" type="ORF">DZ858_07820</name>
</gene>
<evidence type="ECO:0000256" key="3">
    <source>
        <dbReference type="SAM" id="Phobius"/>
    </source>
</evidence>
<keyword evidence="3" id="KW-1133">Transmembrane helix</keyword>
<dbReference type="GO" id="GO:0015679">
    <property type="term" value="P:plasma membrane copper ion transport"/>
    <property type="evidence" value="ECO:0007669"/>
    <property type="project" value="TreeGrafter"/>
</dbReference>